<dbReference type="InterPro" id="IPR032284">
    <property type="entry name" value="RecQ_Zn-bd"/>
</dbReference>
<keyword evidence="16" id="KW-1185">Reference proteome</keyword>
<dbReference type="InterPro" id="IPR004589">
    <property type="entry name" value="DNA_helicase_ATP-dep_RecQ"/>
</dbReference>
<dbReference type="Pfam" id="PF00271">
    <property type="entry name" value="Helicase_C"/>
    <property type="match status" value="1"/>
</dbReference>
<evidence type="ECO:0000256" key="7">
    <source>
        <dbReference type="ARBA" id="ARBA00023125"/>
    </source>
</evidence>
<dbReference type="RefSeq" id="WP_343785853.1">
    <property type="nucleotide sequence ID" value="NZ_BAAAFH010000007.1"/>
</dbReference>
<dbReference type="GO" id="GO:0004386">
    <property type="term" value="F:helicase activity"/>
    <property type="evidence" value="ECO:0007669"/>
    <property type="project" value="UniProtKB-KW"/>
</dbReference>
<evidence type="ECO:0000256" key="8">
    <source>
        <dbReference type="ARBA" id="ARBA00023235"/>
    </source>
</evidence>
<dbReference type="PANTHER" id="PTHR13710:SF105">
    <property type="entry name" value="ATP-DEPENDENT DNA HELICASE Q1"/>
    <property type="match status" value="1"/>
</dbReference>
<dbReference type="Proteomes" id="UP001501126">
    <property type="component" value="Unassembled WGS sequence"/>
</dbReference>
<dbReference type="EMBL" id="BAAAFH010000007">
    <property type="protein sequence ID" value="GAA0874926.1"/>
    <property type="molecule type" value="Genomic_DNA"/>
</dbReference>
<dbReference type="CDD" id="cd18794">
    <property type="entry name" value="SF2_C_RecQ"/>
    <property type="match status" value="1"/>
</dbReference>
<evidence type="ECO:0000256" key="6">
    <source>
        <dbReference type="ARBA" id="ARBA00022840"/>
    </source>
</evidence>
<evidence type="ECO:0000256" key="3">
    <source>
        <dbReference type="ARBA" id="ARBA00022741"/>
    </source>
</evidence>
<dbReference type="Pfam" id="PF16124">
    <property type="entry name" value="RecQ_Zn_bind"/>
    <property type="match status" value="1"/>
</dbReference>
<evidence type="ECO:0000313" key="15">
    <source>
        <dbReference type="EMBL" id="GAA0874926.1"/>
    </source>
</evidence>
<dbReference type="CDD" id="cd17920">
    <property type="entry name" value="DEXHc_RecQ"/>
    <property type="match status" value="1"/>
</dbReference>
<keyword evidence="3" id="KW-0547">Nucleotide-binding</keyword>
<sequence length="642" mass="73668">MVRSGTIKVQTDLSKSLEILEKYWGYPSFRPLQQEIVESAIYGHDTLALLPTGGGKSVCFQVPGLAREGVCLVISPLIALMEDQVLNLRKKGIKAEMIVSGMSLREIDIVLDNVRFGNTKFLYTSPERLKSRLFLERVKQMNLGLIAVDEAHCISQWGYDFRPAYLDITNLRALHPETPVIAVTATATERVKEDIVHYLQLTKHRYFEGDFSRKNLSYEVYHVENKEQALLYMANKFREHSGIIYCQTRKSTKQVALLMRSNGITADFYHGGLTREQRTAKQNNWLQGKTKVIVATNAFGMGIDKPDVRYVFHYEFPDSLEAFYQEAGRAGRDGLPSRTMAFIGEGDLSEIERKVQLRFPDPEEVKMVYRAICNYLQIAIGSGKEESFPFDIGAFIKRYNLDAVSVFNALKILELNENLVFSENALHYTRMRFAVGNKPLYNFQIKHENLDPLIAMICRTHPGVFDNYVELDEQGLLRQLRLTKQELYRQLQFIESNGIAEFNWRSEIPRVTFLQERLPDDYLTISPKVLKTRKNVAFEKFEKVRQYLTEKTCRSILLVNYFGQKGEKCGICDVCRADKKKAVSDDDLCQLILDYTQEAKSISELKQLIGARHEMALKRLILTLTDEGKVHVQEGKIRNSAP</sequence>
<dbReference type="PANTHER" id="PTHR13710">
    <property type="entry name" value="DNA HELICASE RECQ FAMILY MEMBER"/>
    <property type="match status" value="1"/>
</dbReference>
<name>A0ABN1MPB2_9FLAO</name>
<evidence type="ECO:0000256" key="12">
    <source>
        <dbReference type="ARBA" id="ARBA00044550"/>
    </source>
</evidence>
<dbReference type="PROSITE" id="PS51194">
    <property type="entry name" value="HELICASE_CTER"/>
    <property type="match status" value="1"/>
</dbReference>
<accession>A0ABN1MPB2</accession>
<organism evidence="15 16">
    <name type="scientific">Wandonia haliotis</name>
    <dbReference type="NCBI Taxonomy" id="574963"/>
    <lineage>
        <taxon>Bacteria</taxon>
        <taxon>Pseudomonadati</taxon>
        <taxon>Bacteroidota</taxon>
        <taxon>Flavobacteriia</taxon>
        <taxon>Flavobacteriales</taxon>
        <taxon>Crocinitomicaceae</taxon>
        <taxon>Wandonia</taxon>
    </lineage>
</organism>
<feature type="domain" description="Helicase ATP-binding" evidence="13">
    <location>
        <begin position="37"/>
        <end position="205"/>
    </location>
</feature>
<evidence type="ECO:0000313" key="16">
    <source>
        <dbReference type="Proteomes" id="UP001501126"/>
    </source>
</evidence>
<proteinExistence type="inferred from homology"/>
<keyword evidence="5 15" id="KW-0347">Helicase</keyword>
<dbReference type="InterPro" id="IPR036388">
    <property type="entry name" value="WH-like_DNA-bd_sf"/>
</dbReference>
<dbReference type="InterPro" id="IPR014001">
    <property type="entry name" value="Helicase_ATP-bd"/>
</dbReference>
<dbReference type="InterPro" id="IPR011545">
    <property type="entry name" value="DEAD/DEAH_box_helicase_dom"/>
</dbReference>
<dbReference type="PROSITE" id="PS51192">
    <property type="entry name" value="HELICASE_ATP_BIND_1"/>
    <property type="match status" value="1"/>
</dbReference>
<dbReference type="Pfam" id="PF00270">
    <property type="entry name" value="DEAD"/>
    <property type="match status" value="1"/>
</dbReference>
<feature type="domain" description="Helicase C-terminal" evidence="14">
    <location>
        <begin position="225"/>
        <end position="373"/>
    </location>
</feature>
<keyword evidence="6" id="KW-0067">ATP-binding</keyword>
<evidence type="ECO:0000259" key="14">
    <source>
        <dbReference type="PROSITE" id="PS51194"/>
    </source>
</evidence>
<dbReference type="Gene3D" id="1.10.10.10">
    <property type="entry name" value="Winged helix-like DNA-binding domain superfamily/Winged helix DNA-binding domain"/>
    <property type="match status" value="1"/>
</dbReference>
<evidence type="ECO:0000259" key="13">
    <source>
        <dbReference type="PROSITE" id="PS51192"/>
    </source>
</evidence>
<dbReference type="Gene3D" id="3.40.50.300">
    <property type="entry name" value="P-loop containing nucleotide triphosphate hydrolases"/>
    <property type="match status" value="2"/>
</dbReference>
<keyword evidence="8" id="KW-0413">Isomerase</keyword>
<evidence type="ECO:0000256" key="4">
    <source>
        <dbReference type="ARBA" id="ARBA00022801"/>
    </source>
</evidence>
<keyword evidence="7" id="KW-0238">DNA-binding</keyword>
<gene>
    <name evidence="15" type="ORF">GCM10009118_13340</name>
</gene>
<reference evidence="15 16" key="1">
    <citation type="journal article" date="2019" name="Int. J. Syst. Evol. Microbiol.">
        <title>The Global Catalogue of Microorganisms (GCM) 10K type strain sequencing project: providing services to taxonomists for standard genome sequencing and annotation.</title>
        <authorList>
            <consortium name="The Broad Institute Genomics Platform"/>
            <consortium name="The Broad Institute Genome Sequencing Center for Infectious Disease"/>
            <person name="Wu L."/>
            <person name="Ma J."/>
        </authorList>
    </citation>
    <scope>NUCLEOTIDE SEQUENCE [LARGE SCALE GENOMIC DNA]</scope>
    <source>
        <strain evidence="15 16">JCM 16083</strain>
    </source>
</reference>
<dbReference type="InterPro" id="IPR001650">
    <property type="entry name" value="Helicase_C-like"/>
</dbReference>
<evidence type="ECO:0000256" key="1">
    <source>
        <dbReference type="ARBA" id="ARBA00005446"/>
    </source>
</evidence>
<evidence type="ECO:0000256" key="11">
    <source>
        <dbReference type="ARBA" id="ARBA00044535"/>
    </source>
</evidence>
<keyword evidence="4" id="KW-0378">Hydrolase</keyword>
<dbReference type="InterPro" id="IPR027417">
    <property type="entry name" value="P-loop_NTPase"/>
</dbReference>
<dbReference type="SUPFAM" id="SSF52540">
    <property type="entry name" value="P-loop containing nucleoside triphosphate hydrolases"/>
    <property type="match status" value="1"/>
</dbReference>
<protein>
    <recommendedName>
        <fullName evidence="11">ATP-dependent DNA helicase RecQ</fullName>
        <ecNumber evidence="10">5.6.2.4</ecNumber>
    </recommendedName>
    <alternativeName>
        <fullName evidence="12">DNA 3'-5' helicase RecQ</fullName>
    </alternativeName>
</protein>
<comment type="catalytic activity">
    <reaction evidence="9">
        <text>Couples ATP hydrolysis with the unwinding of duplex DNA by translocating in the 3'-5' direction.</text>
        <dbReference type="EC" id="5.6.2.4"/>
    </reaction>
</comment>
<dbReference type="EC" id="5.6.2.4" evidence="10"/>
<comment type="similarity">
    <text evidence="1">Belongs to the helicase family. RecQ subfamily.</text>
</comment>
<evidence type="ECO:0000256" key="9">
    <source>
        <dbReference type="ARBA" id="ARBA00034617"/>
    </source>
</evidence>
<dbReference type="SMART" id="SM00490">
    <property type="entry name" value="HELICc"/>
    <property type="match status" value="1"/>
</dbReference>
<evidence type="ECO:0000256" key="5">
    <source>
        <dbReference type="ARBA" id="ARBA00022806"/>
    </source>
</evidence>
<keyword evidence="2" id="KW-0479">Metal-binding</keyword>
<evidence type="ECO:0000256" key="10">
    <source>
        <dbReference type="ARBA" id="ARBA00034808"/>
    </source>
</evidence>
<evidence type="ECO:0000256" key="2">
    <source>
        <dbReference type="ARBA" id="ARBA00022723"/>
    </source>
</evidence>
<dbReference type="NCBIfam" id="TIGR00614">
    <property type="entry name" value="recQ_fam"/>
    <property type="match status" value="1"/>
</dbReference>
<dbReference type="SMART" id="SM00487">
    <property type="entry name" value="DEXDc"/>
    <property type="match status" value="1"/>
</dbReference>
<comment type="caution">
    <text evidence="15">The sequence shown here is derived from an EMBL/GenBank/DDBJ whole genome shotgun (WGS) entry which is preliminary data.</text>
</comment>